<dbReference type="Gene3D" id="3.90.1300.10">
    <property type="entry name" value="Amidase signature (AS) domain"/>
    <property type="match status" value="1"/>
</dbReference>
<protein>
    <submittedName>
        <fullName evidence="2">Amidase</fullName>
    </submittedName>
</protein>
<dbReference type="PROSITE" id="PS00571">
    <property type="entry name" value="AMIDASES"/>
    <property type="match status" value="1"/>
</dbReference>
<proteinExistence type="predicted"/>
<evidence type="ECO:0000313" key="3">
    <source>
        <dbReference type="Proteomes" id="UP001500227"/>
    </source>
</evidence>
<comment type="caution">
    <text evidence="2">The sequence shown here is derived from an EMBL/GenBank/DDBJ whole genome shotgun (WGS) entry which is preliminary data.</text>
</comment>
<dbReference type="PANTHER" id="PTHR11895:SF176">
    <property type="entry name" value="AMIDASE AMID-RELATED"/>
    <property type="match status" value="1"/>
</dbReference>
<evidence type="ECO:0000313" key="2">
    <source>
        <dbReference type="EMBL" id="GAA5084616.1"/>
    </source>
</evidence>
<keyword evidence="3" id="KW-1185">Reference proteome</keyword>
<dbReference type="Pfam" id="PF01425">
    <property type="entry name" value="Amidase"/>
    <property type="match status" value="1"/>
</dbReference>
<gene>
    <name evidence="2" type="ORF">GCM10023337_02380</name>
</gene>
<dbReference type="Proteomes" id="UP001500227">
    <property type="component" value="Unassembled WGS sequence"/>
</dbReference>
<dbReference type="InterPro" id="IPR020556">
    <property type="entry name" value="Amidase_CS"/>
</dbReference>
<dbReference type="NCBIfam" id="NF005460">
    <property type="entry name" value="PRK07056.1"/>
    <property type="match status" value="1"/>
</dbReference>
<evidence type="ECO:0000259" key="1">
    <source>
        <dbReference type="Pfam" id="PF01425"/>
    </source>
</evidence>
<feature type="domain" description="Amidase" evidence="1">
    <location>
        <begin position="24"/>
        <end position="437"/>
    </location>
</feature>
<sequence>MSKFARIRELQRALDAGETTALALTEQALARIADPNGEGATTFISVYAEQARAAARASDTLRAAGLARSALEGIPISIKDLFDYKGDVTRGASALLKDAPAATENATLVQRLINAGAIIVGRTNMTEFAFSGLGINPHYGTPRSPWDRATGRIPGGSSSGAGVSVADGMAVAAIGTDTGGSIRIPSAFCGITGFKPTADRIPSEGVMPLSHSLDSSGPLGLSVECCALVDAVLSGEPEPSLEAIPAQQLRLLMPTNYVFGRADETVLAVFQHAVAQLKAQGVHVDEVEIPELDELPYINRLGGFVCAEAWFYHKDHIANHEAAYDPRVASRILRGKEQSAADYIELQNARMDWIARMEARLAPYDALILPTTPIVPPTLAELEDEEAYFRINGTILRNPAIINFLNGCALSIPCQPAQSAPVGFMVAAPAYHDLHLLNVGLTIESILLS</sequence>
<dbReference type="RefSeq" id="WP_345369004.1">
    <property type="nucleotide sequence ID" value="NZ_BAABKD010000001.1"/>
</dbReference>
<dbReference type="SUPFAM" id="SSF75304">
    <property type="entry name" value="Amidase signature (AS) enzymes"/>
    <property type="match status" value="1"/>
</dbReference>
<dbReference type="PANTHER" id="PTHR11895">
    <property type="entry name" value="TRANSAMIDASE"/>
    <property type="match status" value="1"/>
</dbReference>
<dbReference type="InterPro" id="IPR023631">
    <property type="entry name" value="Amidase_dom"/>
</dbReference>
<dbReference type="InterPro" id="IPR036928">
    <property type="entry name" value="AS_sf"/>
</dbReference>
<dbReference type="InterPro" id="IPR000120">
    <property type="entry name" value="Amidase"/>
</dbReference>
<organism evidence="2 3">
    <name type="scientific">Paenalcaligenes hermetiae</name>
    <dbReference type="NCBI Taxonomy" id="1157987"/>
    <lineage>
        <taxon>Bacteria</taxon>
        <taxon>Pseudomonadati</taxon>
        <taxon>Pseudomonadota</taxon>
        <taxon>Betaproteobacteria</taxon>
        <taxon>Burkholderiales</taxon>
        <taxon>Alcaligenaceae</taxon>
        <taxon>Paenalcaligenes</taxon>
    </lineage>
</organism>
<dbReference type="EMBL" id="BAABKD010000001">
    <property type="protein sequence ID" value="GAA5084616.1"/>
    <property type="molecule type" value="Genomic_DNA"/>
</dbReference>
<name>A0ABP9LWJ0_9BURK</name>
<reference evidence="3" key="1">
    <citation type="journal article" date="2019" name="Int. J. Syst. Evol. Microbiol.">
        <title>The Global Catalogue of Microorganisms (GCM) 10K type strain sequencing project: providing services to taxonomists for standard genome sequencing and annotation.</title>
        <authorList>
            <consortium name="The Broad Institute Genomics Platform"/>
            <consortium name="The Broad Institute Genome Sequencing Center for Infectious Disease"/>
            <person name="Wu L."/>
            <person name="Ma J."/>
        </authorList>
    </citation>
    <scope>NUCLEOTIDE SEQUENCE [LARGE SCALE GENOMIC DNA]</scope>
    <source>
        <strain evidence="3">JCM 18423</strain>
    </source>
</reference>
<accession>A0ABP9LWJ0</accession>